<proteinExistence type="predicted"/>
<dbReference type="GeneID" id="87876694"/>
<dbReference type="Proteomes" id="UP001285908">
    <property type="component" value="Unassembled WGS sequence"/>
</dbReference>
<accession>A0AAJ0I384</accession>
<protein>
    <submittedName>
        <fullName evidence="1">Uncharacterized protein</fullName>
    </submittedName>
</protein>
<name>A0AAJ0I384_9PEZI</name>
<reference evidence="1 2" key="1">
    <citation type="journal article" date="2023" name="Mol. Phylogenet. Evol.">
        <title>Genome-scale phylogeny and comparative genomics of the fungal order Sordariales.</title>
        <authorList>
            <person name="Hensen N."/>
            <person name="Bonometti L."/>
            <person name="Westerberg I."/>
            <person name="Brannstrom I.O."/>
            <person name="Guillou S."/>
            <person name="Cros-Aarteil S."/>
            <person name="Calhoun S."/>
            <person name="Haridas S."/>
            <person name="Kuo A."/>
            <person name="Mondo S."/>
            <person name="Pangilinan J."/>
            <person name="Riley R."/>
            <person name="LaButti K."/>
            <person name="Andreopoulos B."/>
            <person name="Lipzen A."/>
            <person name="Chen C."/>
            <person name="Yan M."/>
            <person name="Daum C."/>
            <person name="Ng V."/>
            <person name="Clum A."/>
            <person name="Steindorff A."/>
            <person name="Ohm R.A."/>
            <person name="Martin F."/>
            <person name="Silar P."/>
            <person name="Natvig D.O."/>
            <person name="Lalanne C."/>
            <person name="Gautier V."/>
            <person name="Ament-Velasquez S.L."/>
            <person name="Kruys A."/>
            <person name="Hutchinson M.I."/>
            <person name="Powell A.J."/>
            <person name="Barry K."/>
            <person name="Miller A.N."/>
            <person name="Grigoriev I.V."/>
            <person name="Debuchy R."/>
            <person name="Gladieux P."/>
            <person name="Hiltunen Thoren M."/>
            <person name="Johannesson H."/>
        </authorList>
    </citation>
    <scope>NUCLEOTIDE SEQUENCE [LARGE SCALE GENOMIC DNA]</scope>
    <source>
        <strain evidence="1 2">FGSC 10403</strain>
    </source>
</reference>
<sequence length="328" mass="37274">MVFLPSGLMPRRDREITTGAPIFDVYTHLHNVHPYCPQLWKIPGFHHTYVARYYGVLSMLVVLPLRRLHLTHPFDGENLTFYIVKRIPQENGNRRLASTCRTLECQIFTGRRIPAIAERIPVSTSTSTYTAYYLLPTYLLLQLLTISNLAGDVICCCRGMPYTGDLRQISRGTCRGTSHLNVTRLVPGNGVESGSVRRNCLDGYLRAINFPSHPPNNPGIKCSLLQGQYQHQHTHTFTRSSASLSSSSSKQRHDTISLDDQRQQIFGPDLIQQISPSLGVVLLQPSLEYRARRSHGNLENKRCFPHRVSHDKRNLILQELVLVEINCY</sequence>
<keyword evidence="2" id="KW-1185">Reference proteome</keyword>
<dbReference type="AlphaFoldDB" id="A0AAJ0I384"/>
<comment type="caution">
    <text evidence="1">The sequence shown here is derived from an EMBL/GenBank/DDBJ whole genome shotgun (WGS) entry which is preliminary data.</text>
</comment>
<dbReference type="EMBL" id="JAULSX010000006">
    <property type="protein sequence ID" value="KAK3488734.1"/>
    <property type="molecule type" value="Genomic_DNA"/>
</dbReference>
<organism evidence="1 2">
    <name type="scientific">Neurospora hispaniola</name>
    <dbReference type="NCBI Taxonomy" id="588809"/>
    <lineage>
        <taxon>Eukaryota</taxon>
        <taxon>Fungi</taxon>
        <taxon>Dikarya</taxon>
        <taxon>Ascomycota</taxon>
        <taxon>Pezizomycotina</taxon>
        <taxon>Sordariomycetes</taxon>
        <taxon>Sordariomycetidae</taxon>
        <taxon>Sordariales</taxon>
        <taxon>Sordariaceae</taxon>
        <taxon>Neurospora</taxon>
    </lineage>
</organism>
<gene>
    <name evidence="1" type="ORF">B0T23DRAFT_406043</name>
</gene>
<evidence type="ECO:0000313" key="1">
    <source>
        <dbReference type="EMBL" id="KAK3488734.1"/>
    </source>
</evidence>
<evidence type="ECO:0000313" key="2">
    <source>
        <dbReference type="Proteomes" id="UP001285908"/>
    </source>
</evidence>
<dbReference type="RefSeq" id="XP_062690441.1">
    <property type="nucleotide sequence ID" value="XM_062839072.1"/>
</dbReference>